<protein>
    <recommendedName>
        <fullName evidence="2">CoA carboxyltransferase C-terminal domain-containing protein</fullName>
    </recommendedName>
</protein>
<name>A0ABS6U1X1_9PSEU</name>
<dbReference type="PROSITE" id="PS50989">
    <property type="entry name" value="COA_CT_CTER"/>
    <property type="match status" value="1"/>
</dbReference>
<feature type="region of interest" description="Disordered" evidence="1">
    <location>
        <begin position="22"/>
        <end position="68"/>
    </location>
</feature>
<feature type="compositionally biased region" description="Basic and acidic residues" evidence="1">
    <location>
        <begin position="43"/>
        <end position="54"/>
    </location>
</feature>
<feature type="domain" description="CoA carboxyltransferase C-terminal" evidence="2">
    <location>
        <begin position="65"/>
        <end position="143"/>
    </location>
</feature>
<proteinExistence type="predicted"/>
<evidence type="ECO:0000313" key="4">
    <source>
        <dbReference type="Proteomes" id="UP000694300"/>
    </source>
</evidence>
<dbReference type="InterPro" id="IPR011763">
    <property type="entry name" value="COA_CT_C"/>
</dbReference>
<evidence type="ECO:0000256" key="1">
    <source>
        <dbReference type="SAM" id="MobiDB-lite"/>
    </source>
</evidence>
<dbReference type="InterPro" id="IPR034733">
    <property type="entry name" value="AcCoA_carboxyl_beta"/>
</dbReference>
<accession>A0ABS6U1X1</accession>
<evidence type="ECO:0000259" key="2">
    <source>
        <dbReference type="PROSITE" id="PS50989"/>
    </source>
</evidence>
<dbReference type="Proteomes" id="UP000694300">
    <property type="component" value="Unassembled WGS sequence"/>
</dbReference>
<comment type="caution">
    <text evidence="3">The sequence shown here is derived from an EMBL/GenBank/DDBJ whole genome shotgun (WGS) entry which is preliminary data.</text>
</comment>
<gene>
    <name evidence="3" type="ORF">I4I82_00800</name>
</gene>
<organism evidence="3 4">
    <name type="scientific">Pseudonocardia oceani</name>
    <dbReference type="NCBI Taxonomy" id="2792013"/>
    <lineage>
        <taxon>Bacteria</taxon>
        <taxon>Bacillati</taxon>
        <taxon>Actinomycetota</taxon>
        <taxon>Actinomycetes</taxon>
        <taxon>Pseudonocardiales</taxon>
        <taxon>Pseudonocardiaceae</taxon>
        <taxon>Pseudonocardia</taxon>
    </lineage>
</organism>
<sequence length="143" mass="15284">MAAGLGRHQARLLRPRERLAHGVRLTPSHARPRRSGGRLLQRGGDRPVRGRLDRGAAAPAQRRGPDQRRLRHLVPEDRLRAYAVRPVLQTLRDGGSVLELCAGFGAGVVAVLARLDGRPVGVLADDPADTRALLVGALRAAGG</sequence>
<dbReference type="Pfam" id="PF01039">
    <property type="entry name" value="Carboxyl_trans"/>
    <property type="match status" value="1"/>
</dbReference>
<dbReference type="EMBL" id="JADQDF010000001">
    <property type="protein sequence ID" value="MBW0126235.1"/>
    <property type="molecule type" value="Genomic_DNA"/>
</dbReference>
<evidence type="ECO:0000313" key="3">
    <source>
        <dbReference type="EMBL" id="MBW0126235.1"/>
    </source>
</evidence>
<keyword evidence="4" id="KW-1185">Reference proteome</keyword>
<reference evidence="3 4" key="1">
    <citation type="submission" date="2020-11" db="EMBL/GenBank/DDBJ databases">
        <title>Pseudonocardia abyssalis sp. nov. and Pseudonocardia oceani sp. nov., description and phylogenomic analysis of two novel actinomycetes isolated from the deep Southern Ocean.</title>
        <authorList>
            <person name="Parra J."/>
        </authorList>
    </citation>
    <scope>NUCLEOTIDE SEQUENCE [LARGE SCALE GENOMIC DNA]</scope>
    <source>
        <strain evidence="4">KRD185</strain>
    </source>
</reference>